<feature type="transmembrane region" description="Helical" evidence="1">
    <location>
        <begin position="556"/>
        <end position="577"/>
    </location>
</feature>
<keyword evidence="1" id="KW-1133">Transmembrane helix</keyword>
<feature type="transmembrane region" description="Helical" evidence="1">
    <location>
        <begin position="450"/>
        <end position="469"/>
    </location>
</feature>
<feature type="transmembrane region" description="Helical" evidence="1">
    <location>
        <begin position="133"/>
        <end position="151"/>
    </location>
</feature>
<feature type="transmembrane region" description="Helical" evidence="1">
    <location>
        <begin position="520"/>
        <end position="544"/>
    </location>
</feature>
<keyword evidence="3" id="KW-1185">Reference proteome</keyword>
<keyword evidence="1" id="KW-0812">Transmembrane</keyword>
<gene>
    <name evidence="2" type="ORF">ACHAWU_003995</name>
</gene>
<feature type="transmembrane region" description="Helical" evidence="1">
    <location>
        <begin position="401"/>
        <end position="425"/>
    </location>
</feature>
<feature type="transmembrane region" description="Helical" evidence="1">
    <location>
        <begin position="319"/>
        <end position="335"/>
    </location>
</feature>
<keyword evidence="1" id="KW-0472">Membrane</keyword>
<proteinExistence type="predicted"/>
<dbReference type="Pfam" id="PF13367">
    <property type="entry name" value="PrsW-protease"/>
    <property type="match status" value="1"/>
</dbReference>
<evidence type="ECO:0000313" key="2">
    <source>
        <dbReference type="EMBL" id="KAL3764183.1"/>
    </source>
</evidence>
<dbReference type="Proteomes" id="UP001530293">
    <property type="component" value="Unassembled WGS sequence"/>
</dbReference>
<organism evidence="2 3">
    <name type="scientific">Discostella pseudostelligera</name>
    <dbReference type="NCBI Taxonomy" id="259834"/>
    <lineage>
        <taxon>Eukaryota</taxon>
        <taxon>Sar</taxon>
        <taxon>Stramenopiles</taxon>
        <taxon>Ochrophyta</taxon>
        <taxon>Bacillariophyta</taxon>
        <taxon>Coscinodiscophyceae</taxon>
        <taxon>Thalassiosirophycidae</taxon>
        <taxon>Stephanodiscales</taxon>
        <taxon>Stephanodiscaceae</taxon>
        <taxon>Discostella</taxon>
    </lineage>
</organism>
<dbReference type="EMBL" id="JALLBG020000108">
    <property type="protein sequence ID" value="KAL3764183.1"/>
    <property type="molecule type" value="Genomic_DNA"/>
</dbReference>
<feature type="transmembrane region" description="Helical" evidence="1">
    <location>
        <begin position="87"/>
        <end position="106"/>
    </location>
</feature>
<feature type="transmembrane region" description="Helical" evidence="1">
    <location>
        <begin position="589"/>
        <end position="613"/>
    </location>
</feature>
<feature type="transmembrane region" description="Helical" evidence="1">
    <location>
        <begin position="644"/>
        <end position="663"/>
    </location>
</feature>
<evidence type="ECO:0000313" key="3">
    <source>
        <dbReference type="Proteomes" id="UP001530293"/>
    </source>
</evidence>
<evidence type="ECO:0000256" key="1">
    <source>
        <dbReference type="SAM" id="Phobius"/>
    </source>
</evidence>
<reference evidence="2 3" key="1">
    <citation type="submission" date="2024-10" db="EMBL/GenBank/DDBJ databases">
        <title>Updated reference genomes for cyclostephanoid diatoms.</title>
        <authorList>
            <person name="Roberts W.R."/>
            <person name="Alverson A.J."/>
        </authorList>
    </citation>
    <scope>NUCLEOTIDE SEQUENCE [LARGE SCALE GENOMIC DNA]</scope>
    <source>
        <strain evidence="2 3">AJA232-27</strain>
    </source>
</reference>
<dbReference type="InterPro" id="IPR026898">
    <property type="entry name" value="PrsW"/>
</dbReference>
<feature type="transmembrane region" description="Helical" evidence="1">
    <location>
        <begin position="347"/>
        <end position="364"/>
    </location>
</feature>
<name>A0ABD3MMV6_9STRA</name>
<accession>A0ABD3MMV6</accession>
<dbReference type="AlphaFoldDB" id="A0ABD3MMV6"/>
<protein>
    <submittedName>
        <fullName evidence="2">Uncharacterized protein</fullName>
    </submittedName>
</protein>
<sequence>MAPSMSSALTPNSERRHNYQEVVQIPSASTSRRRKTYRGGFHTSICDIFRDPHSRTDCCAVACCGVLASDRNRYLLSGERPPLWRRVLLYFVIPFLFIGAIGYFTVDVPVVEDGEDGGDGGDGELTMKVPPLGILWSFYAYIGIISIWAWWSKRQLRTQIMTKLYEEWSRESGQELNQQQLRAFLRRHNLDLSRAHFSCSCCYTHDNYFYSERDEWNSQSLEGGDNNECPDEDFCTKFWDFLSQMFWCCGCWCQCCGACAIAQEEREVNRLTRYEQQEIDYITFQPYSEYFPSIQYLRENQIKSPWEHLQATSELSRKILRNVAGVLILLILFALSDIDSNFTWENMIVVLLTLGQAFFIEYLVHWRWNRFNLSFDSVAKYFGPFDLSLCKACGFFLATPLAVMFEMIVSTLSLIVGMVIANIIVESNPDLTNELASDPKAFAKDIIENYTGIFVFFQFVNAFCVAALVEEMVKYFSYRMVVTPDLNPRLRAVPLSTNVSSEEADHVDERRNSKKSTGSGITVAMVSVALGFACCENLLYVFVYSPPSIGNEISVLLVRSFFPVHPLCAAIQSIGVCKRDLEGDKRYGLGRIIAPAILLHGTFDFVLMVAALFQQVQNIKEGNDDDSTAASPEKVESVDLATQLPALVAGLVLVVCGNLYYVIQSRAQTRRLGAMDNEELSGIVN</sequence>
<comment type="caution">
    <text evidence="2">The sequence shown here is derived from an EMBL/GenBank/DDBJ whole genome shotgun (WGS) entry which is preliminary data.</text>
</comment>